<feature type="compositionally biased region" description="Basic and acidic residues" evidence="1">
    <location>
        <begin position="21"/>
        <end position="37"/>
    </location>
</feature>
<comment type="caution">
    <text evidence="2">The sequence shown here is derived from an EMBL/GenBank/DDBJ whole genome shotgun (WGS) entry which is preliminary data.</text>
</comment>
<organism evidence="2 3">
    <name type="scientific">Vibrio maritimus</name>
    <dbReference type="NCBI Taxonomy" id="990268"/>
    <lineage>
        <taxon>Bacteria</taxon>
        <taxon>Pseudomonadati</taxon>
        <taxon>Pseudomonadota</taxon>
        <taxon>Gammaproteobacteria</taxon>
        <taxon>Vibrionales</taxon>
        <taxon>Vibrionaceae</taxon>
        <taxon>Vibrio</taxon>
    </lineage>
</organism>
<dbReference type="EMBL" id="BBMT01000001">
    <property type="protein sequence ID" value="GAL32235.1"/>
    <property type="molecule type" value="Genomic_DNA"/>
</dbReference>
<feature type="compositionally biased region" description="Polar residues" evidence="1">
    <location>
        <begin position="1"/>
        <end position="19"/>
    </location>
</feature>
<proteinExistence type="predicted"/>
<name>A0A090SWT8_9VIBR</name>
<reference evidence="2 3" key="1">
    <citation type="submission" date="2014-09" db="EMBL/GenBank/DDBJ databases">
        <title>Vibrio maritimus JCM 19240. (C210) whole genome shotgun sequence.</title>
        <authorList>
            <person name="Sawabe T."/>
            <person name="Meirelles P."/>
            <person name="Nakanishi M."/>
            <person name="Sayaka M."/>
            <person name="Hattori M."/>
            <person name="Ohkuma M."/>
        </authorList>
    </citation>
    <scope>NUCLEOTIDE SEQUENCE [LARGE SCALE GENOMIC DNA]</scope>
    <source>
        <strain evidence="2 3">JCM 19240</strain>
    </source>
</reference>
<keyword evidence="3" id="KW-1185">Reference proteome</keyword>
<protein>
    <submittedName>
        <fullName evidence="2">Uncharacterized protein</fullName>
    </submittedName>
</protein>
<reference evidence="2 3" key="2">
    <citation type="submission" date="2014-09" db="EMBL/GenBank/DDBJ databases">
        <authorList>
            <consortium name="NBRP consortium"/>
            <person name="Sawabe T."/>
            <person name="Meirelles P."/>
            <person name="Nakanishi M."/>
            <person name="Sayaka M."/>
            <person name="Hattori M."/>
            <person name="Ohkuma M."/>
        </authorList>
    </citation>
    <scope>NUCLEOTIDE SEQUENCE [LARGE SCALE GENOMIC DNA]</scope>
    <source>
        <strain evidence="2 3">JCM 19240</strain>
    </source>
</reference>
<evidence type="ECO:0000313" key="2">
    <source>
        <dbReference type="EMBL" id="GAL32235.1"/>
    </source>
</evidence>
<sequence length="269" mass="28714">MYSDLLESQHTTKSQQPPTTKRRDTPSKPLLDKRADADNITTAQRQSHLVDNRLTNVVSAPIQRQSNQASQPKLSTNNVLQKARVPNGFDPDAWESLAPHAQAVYKLIAQSPNFDILRYDMGESKLIAECANLGMALELADKSVKSLTDYATMVNQNAAKAKAVAKQVVGFGLGVGTSIGGMALKPVANGVGNHLAGRAVNAGISVTGTGVKKVSQWGAGKVTGKKVGSEDMDIAETLRKNTGKAVHNRGSAKEWIAEKAQDAWMISIG</sequence>
<accession>A0A090SWT8</accession>
<gene>
    <name evidence="2" type="ORF">JCM19240_5666</name>
</gene>
<evidence type="ECO:0000313" key="3">
    <source>
        <dbReference type="Proteomes" id="UP000029224"/>
    </source>
</evidence>
<feature type="region of interest" description="Disordered" evidence="1">
    <location>
        <begin position="1"/>
        <end position="45"/>
    </location>
</feature>
<dbReference type="AlphaFoldDB" id="A0A090SWT8"/>
<dbReference type="Proteomes" id="UP000029224">
    <property type="component" value="Unassembled WGS sequence"/>
</dbReference>
<dbReference type="OrthoDB" id="9827890at2"/>
<evidence type="ECO:0000256" key="1">
    <source>
        <dbReference type="SAM" id="MobiDB-lite"/>
    </source>
</evidence>